<dbReference type="PANTHER" id="PTHR19367:SF18">
    <property type="entry name" value="T CELL RECEPTOR ALPHA VARIABLE 16"/>
    <property type="match status" value="1"/>
</dbReference>
<evidence type="ECO:0000256" key="1">
    <source>
        <dbReference type="ARBA" id="ARBA00022729"/>
    </source>
</evidence>
<keyword evidence="8" id="KW-1185">Reference proteome</keyword>
<dbReference type="InterPro" id="IPR013783">
    <property type="entry name" value="Ig-like_fold"/>
</dbReference>
<dbReference type="Proteomes" id="UP001479290">
    <property type="component" value="Unassembled WGS sequence"/>
</dbReference>
<keyword evidence="2" id="KW-1064">Adaptive immunity</keyword>
<evidence type="ECO:0000256" key="4">
    <source>
        <dbReference type="ARBA" id="ARBA00023319"/>
    </source>
</evidence>
<dbReference type="InterPro" id="IPR051287">
    <property type="entry name" value="TCR_variable_region"/>
</dbReference>
<protein>
    <recommendedName>
        <fullName evidence="6">Ig-like domain-containing protein</fullName>
    </recommendedName>
</protein>
<dbReference type="SUPFAM" id="SSF48726">
    <property type="entry name" value="Immunoglobulin"/>
    <property type="match status" value="1"/>
</dbReference>
<dbReference type="Gene3D" id="2.60.40.10">
    <property type="entry name" value="Immunoglobulins"/>
    <property type="match status" value="1"/>
</dbReference>
<evidence type="ECO:0000259" key="6">
    <source>
        <dbReference type="PROSITE" id="PS50835"/>
    </source>
</evidence>
<organism evidence="7 8">
    <name type="scientific">Culter alburnus</name>
    <name type="common">Topmouth culter</name>
    <dbReference type="NCBI Taxonomy" id="194366"/>
    <lineage>
        <taxon>Eukaryota</taxon>
        <taxon>Metazoa</taxon>
        <taxon>Chordata</taxon>
        <taxon>Craniata</taxon>
        <taxon>Vertebrata</taxon>
        <taxon>Euteleostomi</taxon>
        <taxon>Actinopterygii</taxon>
        <taxon>Neopterygii</taxon>
        <taxon>Teleostei</taxon>
        <taxon>Ostariophysi</taxon>
        <taxon>Cypriniformes</taxon>
        <taxon>Xenocyprididae</taxon>
        <taxon>Xenocypridinae</taxon>
        <taxon>Culter</taxon>
    </lineage>
</organism>
<feature type="domain" description="Ig-like" evidence="6">
    <location>
        <begin position="18"/>
        <end position="112"/>
    </location>
</feature>
<dbReference type="InterPro" id="IPR007110">
    <property type="entry name" value="Ig-like_dom"/>
</dbReference>
<dbReference type="PANTHER" id="PTHR19367">
    <property type="entry name" value="T-CELL RECEPTOR ALPHA CHAIN V REGION"/>
    <property type="match status" value="1"/>
</dbReference>
<keyword evidence="5" id="KW-1279">T cell receptor</keyword>
<evidence type="ECO:0000256" key="5">
    <source>
        <dbReference type="ARBA" id="ARBA00043266"/>
    </source>
</evidence>
<name>A0AAW2B2D6_CULAL</name>
<keyword evidence="3" id="KW-0675">Receptor</keyword>
<proteinExistence type="predicted"/>
<dbReference type="SMART" id="SM00409">
    <property type="entry name" value="IG"/>
    <property type="match status" value="1"/>
</dbReference>
<evidence type="ECO:0000256" key="2">
    <source>
        <dbReference type="ARBA" id="ARBA00023130"/>
    </source>
</evidence>
<keyword evidence="4" id="KW-0393">Immunoglobulin domain</keyword>
<dbReference type="PROSITE" id="PS50835">
    <property type="entry name" value="IG_LIKE"/>
    <property type="match status" value="1"/>
</dbReference>
<evidence type="ECO:0000256" key="3">
    <source>
        <dbReference type="ARBA" id="ARBA00023170"/>
    </source>
</evidence>
<dbReference type="InterPro" id="IPR013106">
    <property type="entry name" value="Ig_V-set"/>
</dbReference>
<comment type="caution">
    <text evidence="7">The sequence shown here is derived from an EMBL/GenBank/DDBJ whole genome shotgun (WGS) entry which is preliminary data.</text>
</comment>
<dbReference type="InterPro" id="IPR036179">
    <property type="entry name" value="Ig-like_dom_sf"/>
</dbReference>
<sequence>CKSQDKVDQHTKIQSAFEGDDVTVNCTYQASYTNPTLFWYQQKVNGIPKYMLNRYSNTGENEDEFKERFQANLSKTSVPLTIKNLCVSDSAVYYCALKPTVTGNTSSLYKNL</sequence>
<keyword evidence="1" id="KW-0732">Signal</keyword>
<accession>A0AAW2B2D6</accession>
<evidence type="ECO:0000313" key="7">
    <source>
        <dbReference type="EMBL" id="KAK9979207.1"/>
    </source>
</evidence>
<keyword evidence="5" id="KW-0391">Immunity</keyword>
<dbReference type="Pfam" id="PF07686">
    <property type="entry name" value="V-set"/>
    <property type="match status" value="1"/>
</dbReference>
<dbReference type="GO" id="GO:0042101">
    <property type="term" value="C:T cell receptor complex"/>
    <property type="evidence" value="ECO:0007669"/>
    <property type="project" value="UniProtKB-KW"/>
</dbReference>
<dbReference type="AlphaFoldDB" id="A0AAW2B2D6"/>
<dbReference type="InterPro" id="IPR003599">
    <property type="entry name" value="Ig_sub"/>
</dbReference>
<dbReference type="GO" id="GO:0002250">
    <property type="term" value="P:adaptive immune response"/>
    <property type="evidence" value="ECO:0007669"/>
    <property type="project" value="UniProtKB-KW"/>
</dbReference>
<reference evidence="7 8" key="1">
    <citation type="submission" date="2024-05" db="EMBL/GenBank/DDBJ databases">
        <title>A high-quality chromosomal-level genome assembly of Topmouth culter (Culter alburnus).</title>
        <authorList>
            <person name="Zhao H."/>
        </authorList>
    </citation>
    <scope>NUCLEOTIDE SEQUENCE [LARGE SCALE GENOMIC DNA]</scope>
    <source>
        <strain evidence="7">CATC2023</strain>
        <tissue evidence="7">Muscle</tissue>
    </source>
</reference>
<feature type="non-terminal residue" evidence="7">
    <location>
        <position position="1"/>
    </location>
</feature>
<gene>
    <name evidence="7" type="ORF">ABG768_012650</name>
</gene>
<dbReference type="EMBL" id="JAWDJR010000002">
    <property type="protein sequence ID" value="KAK9979207.1"/>
    <property type="molecule type" value="Genomic_DNA"/>
</dbReference>
<evidence type="ECO:0000313" key="8">
    <source>
        <dbReference type="Proteomes" id="UP001479290"/>
    </source>
</evidence>
<dbReference type="SMART" id="SM00406">
    <property type="entry name" value="IGv"/>
    <property type="match status" value="1"/>
</dbReference>